<protein>
    <recommendedName>
        <fullName evidence="3">RHS repeat protein</fullName>
    </recommendedName>
</protein>
<dbReference type="InterPro" id="IPR031325">
    <property type="entry name" value="RHS_repeat"/>
</dbReference>
<evidence type="ECO:0008006" key="3">
    <source>
        <dbReference type="Google" id="ProtNLM"/>
    </source>
</evidence>
<dbReference type="NCBIfam" id="TIGR01643">
    <property type="entry name" value="YD_repeat_2x"/>
    <property type="match status" value="4"/>
</dbReference>
<dbReference type="AlphaFoldDB" id="A0A2W5S561"/>
<dbReference type="InterPro" id="IPR050708">
    <property type="entry name" value="T6SS_VgrG/RHS"/>
</dbReference>
<sequence>MSWDTHPNNLQLTIIIFTPYAFNTSCQTPMNNLRHSPIGVAMLRLLPTLKIVLFLVLMFSTATSNAIAQVDDWTYRTLWSSPAPSWSTPSYGDSPEQACRGAYNIGSQCIYYKGVYFKYVAPPSSATASIGTDAQCVSDMGIRCPGIGIPPPRFWLVRLTCIKENSVTGQRVHVAYGACPAKIKRCEPNCGETIQVGNPVEIPSLAKVVNDVDWASPIEPRFRIDRLYRSDSLLVRTFESTIDSTRDPLAGVWQFGIQDWLIANQKNPNSPSDTQNYWLFKSAAGMSTMFLTSNVSQTIGYSGGLRITQNTSALADLTTSAGVISRFTKVSGVGNPLTSRTWPDGYKITITRTGSPAVQISRMADNRGNIADFIYDNNVVPGASRPLVKEVVLSRNETGTDVPFGKIVYTYQVLDYRWGVDGVNSTPLTRRPVLSGVDYVDIGTTDEAPLHRYSYSTGLANDELAYPPLLTAVSNGEVDGNNDPVPYAEYTYMYDSSVALSGAAGYRVETTKFSGDNEVRQYGLTGSMSVAETNTYGLARTYTFEREQQGNDSPLKLMAQDTPAFGEVLAASTTYTYDPSGPIGSVTLPNGSITTYTRNSRGLVTEMVEASGTPEERTTQLTWHATLALPLTRTGSRVSESYGYDANGLLTTFSRTDEVATSPTHGQTRTWGFGYTTLAGGLKVLTTLDGPGLVSEGIDDVTTFTYTAKGDLITATDPNGLVTTVLSRNTLGLPATIEEPDGNLWTLEYDKDGRSTSSSVSAPGETPLPSTYVYNLSGQVSQYTNSGGKVWTFAYSAARRLTEVVGPEGDKVSYEYDSDGNVVMEQYSIGSDPSTFWDETEFDALGRLAQNIGAMGQIFQQRYDEMDNPVLEIDPLSYVTSRSFDAFNRMTELVEKGTATSGFGYDASDDLTSYTDPRGLITTYTRNGFGDVVEESGPDRGTIAYSIDRRGLVTAQTDARGITIAYGYDDGGRLIQIDYPAATLPDVAFTWDQAFLGVPVDANKGKIGKIDDGVISLEFGHELTATGSRLTTFASYPASRTYSVVEDRDFEGIVTRIVYPSGLEVHYDQDDAGRISAIRLQNGATSTTVLEDITYAPWPSGLRSVRRRFRPDPCI</sequence>
<dbReference type="Pfam" id="PF05593">
    <property type="entry name" value="RHS_repeat"/>
    <property type="match status" value="3"/>
</dbReference>
<accession>A0A2W5S561</accession>
<dbReference type="PANTHER" id="PTHR32305:SF15">
    <property type="entry name" value="PROTEIN RHSA-RELATED"/>
    <property type="match status" value="1"/>
</dbReference>
<dbReference type="Proteomes" id="UP000248975">
    <property type="component" value="Unassembled WGS sequence"/>
</dbReference>
<evidence type="ECO:0000313" key="1">
    <source>
        <dbReference type="EMBL" id="PZQ96182.1"/>
    </source>
</evidence>
<comment type="caution">
    <text evidence="1">The sequence shown here is derived from an EMBL/GenBank/DDBJ whole genome shotgun (WGS) entry which is preliminary data.</text>
</comment>
<reference evidence="1 2" key="1">
    <citation type="submission" date="2017-08" db="EMBL/GenBank/DDBJ databases">
        <title>Infants hospitalized years apart are colonized by the same room-sourced microbial strains.</title>
        <authorList>
            <person name="Brooks B."/>
            <person name="Olm M.R."/>
            <person name="Firek B.A."/>
            <person name="Baker R."/>
            <person name="Thomas B.C."/>
            <person name="Morowitz M.J."/>
            <person name="Banfield J.F."/>
        </authorList>
    </citation>
    <scope>NUCLEOTIDE SEQUENCE [LARGE SCALE GENOMIC DNA]</scope>
    <source>
        <strain evidence="1">S2_003_000_R2_11</strain>
    </source>
</reference>
<dbReference type="PANTHER" id="PTHR32305">
    <property type="match status" value="1"/>
</dbReference>
<organism evidence="1 2">
    <name type="scientific">Cereibacter sphaeroides</name>
    <name type="common">Rhodobacter sphaeroides</name>
    <dbReference type="NCBI Taxonomy" id="1063"/>
    <lineage>
        <taxon>Bacteria</taxon>
        <taxon>Pseudomonadati</taxon>
        <taxon>Pseudomonadota</taxon>
        <taxon>Alphaproteobacteria</taxon>
        <taxon>Rhodobacterales</taxon>
        <taxon>Paracoccaceae</taxon>
        <taxon>Cereibacter</taxon>
    </lineage>
</organism>
<dbReference type="EMBL" id="QFQS01000004">
    <property type="protein sequence ID" value="PZQ96182.1"/>
    <property type="molecule type" value="Genomic_DNA"/>
</dbReference>
<gene>
    <name evidence="1" type="ORF">DI533_17255</name>
</gene>
<evidence type="ECO:0000313" key="2">
    <source>
        <dbReference type="Proteomes" id="UP000248975"/>
    </source>
</evidence>
<proteinExistence type="predicted"/>
<dbReference type="Gene3D" id="2.180.10.10">
    <property type="entry name" value="RHS repeat-associated core"/>
    <property type="match status" value="2"/>
</dbReference>
<dbReference type="InterPro" id="IPR006530">
    <property type="entry name" value="YD"/>
</dbReference>
<name>A0A2W5S561_CERSP</name>